<proteinExistence type="predicted"/>
<dbReference type="EC" id="2.7.13.3" evidence="2"/>
<dbReference type="Pfam" id="PF00512">
    <property type="entry name" value="HisKA"/>
    <property type="match status" value="1"/>
</dbReference>
<dbReference type="Pfam" id="PF02518">
    <property type="entry name" value="HATPase_c"/>
    <property type="match status" value="1"/>
</dbReference>
<protein>
    <recommendedName>
        <fullName evidence="2">histidine kinase</fullName>
        <ecNumber evidence="2">2.7.13.3</ecNumber>
    </recommendedName>
</protein>
<dbReference type="CDD" id="cd00082">
    <property type="entry name" value="HisKA"/>
    <property type="match status" value="1"/>
</dbReference>
<evidence type="ECO:0000256" key="1">
    <source>
        <dbReference type="ARBA" id="ARBA00000085"/>
    </source>
</evidence>
<organism evidence="8 9">
    <name type="scientific">Pendulispora rubella</name>
    <dbReference type="NCBI Taxonomy" id="2741070"/>
    <lineage>
        <taxon>Bacteria</taxon>
        <taxon>Pseudomonadati</taxon>
        <taxon>Myxococcota</taxon>
        <taxon>Myxococcia</taxon>
        <taxon>Myxococcales</taxon>
        <taxon>Sorangiineae</taxon>
        <taxon>Pendulisporaceae</taxon>
        <taxon>Pendulispora</taxon>
    </lineage>
</organism>
<dbReference type="InterPro" id="IPR036890">
    <property type="entry name" value="HATPase_C_sf"/>
</dbReference>
<keyword evidence="9" id="KW-1185">Reference proteome</keyword>
<evidence type="ECO:0000256" key="3">
    <source>
        <dbReference type="ARBA" id="ARBA00022553"/>
    </source>
</evidence>
<evidence type="ECO:0000259" key="7">
    <source>
        <dbReference type="PROSITE" id="PS50109"/>
    </source>
</evidence>
<dbReference type="EMBL" id="CP089983">
    <property type="protein sequence ID" value="WXB08735.1"/>
    <property type="molecule type" value="Genomic_DNA"/>
</dbReference>
<keyword evidence="3" id="KW-0597">Phosphoprotein</keyword>
<evidence type="ECO:0000256" key="2">
    <source>
        <dbReference type="ARBA" id="ARBA00012438"/>
    </source>
</evidence>
<evidence type="ECO:0000256" key="4">
    <source>
        <dbReference type="ARBA" id="ARBA00022679"/>
    </source>
</evidence>
<dbReference type="SUPFAM" id="SSF55874">
    <property type="entry name" value="ATPase domain of HSP90 chaperone/DNA topoisomerase II/histidine kinase"/>
    <property type="match status" value="1"/>
</dbReference>
<dbReference type="InterPro" id="IPR050736">
    <property type="entry name" value="Sensor_HK_Regulatory"/>
</dbReference>
<keyword evidence="5 8" id="KW-0418">Kinase</keyword>
<evidence type="ECO:0000313" key="8">
    <source>
        <dbReference type="EMBL" id="WXB08735.1"/>
    </source>
</evidence>
<dbReference type="Gene3D" id="3.30.565.10">
    <property type="entry name" value="Histidine kinase-like ATPase, C-terminal domain"/>
    <property type="match status" value="1"/>
</dbReference>
<dbReference type="InterPro" id="IPR004358">
    <property type="entry name" value="Sig_transdc_His_kin-like_C"/>
</dbReference>
<dbReference type="InterPro" id="IPR003661">
    <property type="entry name" value="HisK_dim/P_dom"/>
</dbReference>
<dbReference type="PRINTS" id="PR00344">
    <property type="entry name" value="BCTRLSENSOR"/>
</dbReference>
<dbReference type="SMART" id="SM00388">
    <property type="entry name" value="HisKA"/>
    <property type="match status" value="1"/>
</dbReference>
<feature type="domain" description="Histidine kinase" evidence="7">
    <location>
        <begin position="89"/>
        <end position="306"/>
    </location>
</feature>
<dbReference type="PANTHER" id="PTHR43711:SF26">
    <property type="entry name" value="SENSOR HISTIDINE KINASE RCSC"/>
    <property type="match status" value="1"/>
</dbReference>
<keyword evidence="6" id="KW-0902">Two-component regulatory system</keyword>
<reference evidence="8" key="1">
    <citation type="submission" date="2021-12" db="EMBL/GenBank/DDBJ databases">
        <title>Discovery of the Pendulisporaceae a myxobacterial family with distinct sporulation behavior and unique specialized metabolism.</title>
        <authorList>
            <person name="Garcia R."/>
            <person name="Popoff A."/>
            <person name="Bader C.D."/>
            <person name="Loehr J."/>
            <person name="Walesch S."/>
            <person name="Walt C."/>
            <person name="Boldt J."/>
            <person name="Bunk B."/>
            <person name="Haeckl F.J.F.P.J."/>
            <person name="Gunesch A.P."/>
            <person name="Birkelbach J."/>
            <person name="Nuebel U."/>
            <person name="Pietschmann T."/>
            <person name="Bach T."/>
            <person name="Mueller R."/>
        </authorList>
    </citation>
    <scope>NUCLEOTIDE SEQUENCE</scope>
    <source>
        <strain evidence="8">MSr11367</strain>
    </source>
</reference>
<dbReference type="GO" id="GO:0016301">
    <property type="term" value="F:kinase activity"/>
    <property type="evidence" value="ECO:0007669"/>
    <property type="project" value="UniProtKB-KW"/>
</dbReference>
<accession>A0ABZ2LD83</accession>
<dbReference type="InterPro" id="IPR036097">
    <property type="entry name" value="HisK_dim/P_sf"/>
</dbReference>
<dbReference type="InterPro" id="IPR005467">
    <property type="entry name" value="His_kinase_dom"/>
</dbReference>
<evidence type="ECO:0000256" key="6">
    <source>
        <dbReference type="ARBA" id="ARBA00023012"/>
    </source>
</evidence>
<sequence length="334" mass="37166">MLAATLAHMYEMFRGDRADRATRAEVQDALRRVAHEEAEARREIVLLNQRQREWTRLLEEENVERSATLAQIAERVEQLQDAREKTLLGFSHDLRNPLTALQFSADYLRDNSPRLDSEGKLVIQDLESAIANMRSMLGELMTVATAQRNLMTLVPKAIDVSGLVERLRRRVRALVHGRDDVRVNVVATRDAPGAIEIDPLLLDRVLDNLLTNAAKYTEQGAITVEVDGAPGSLLIRVSDTGRGIKPAELEQIFRAGGSDPRTRAKNSYGVGLSVVVQLLGRIGGTLEVMSKPGKGTTFWVRFPVKFVDDGRGRAQENDTGEVVNRVVKIRRSNA</sequence>
<name>A0ABZ2LD83_9BACT</name>
<dbReference type="Gene3D" id="1.10.287.130">
    <property type="match status" value="1"/>
</dbReference>
<gene>
    <name evidence="8" type="ORF">LVJ94_16025</name>
</gene>
<dbReference type="RefSeq" id="WP_394838411.1">
    <property type="nucleotide sequence ID" value="NZ_CP089929.1"/>
</dbReference>
<dbReference type="SUPFAM" id="SSF47384">
    <property type="entry name" value="Homodimeric domain of signal transducing histidine kinase"/>
    <property type="match status" value="1"/>
</dbReference>
<dbReference type="PANTHER" id="PTHR43711">
    <property type="entry name" value="TWO-COMPONENT HISTIDINE KINASE"/>
    <property type="match status" value="1"/>
</dbReference>
<comment type="catalytic activity">
    <reaction evidence="1">
        <text>ATP + protein L-histidine = ADP + protein N-phospho-L-histidine.</text>
        <dbReference type="EC" id="2.7.13.3"/>
    </reaction>
</comment>
<keyword evidence="4" id="KW-0808">Transferase</keyword>
<evidence type="ECO:0000256" key="5">
    <source>
        <dbReference type="ARBA" id="ARBA00022777"/>
    </source>
</evidence>
<dbReference type="SMART" id="SM00387">
    <property type="entry name" value="HATPase_c"/>
    <property type="match status" value="1"/>
</dbReference>
<dbReference type="InterPro" id="IPR003594">
    <property type="entry name" value="HATPase_dom"/>
</dbReference>
<dbReference type="PROSITE" id="PS50109">
    <property type="entry name" value="HIS_KIN"/>
    <property type="match status" value="1"/>
</dbReference>
<evidence type="ECO:0000313" key="9">
    <source>
        <dbReference type="Proteomes" id="UP001374803"/>
    </source>
</evidence>
<dbReference type="Proteomes" id="UP001374803">
    <property type="component" value="Chromosome"/>
</dbReference>